<keyword evidence="2" id="KW-1185">Reference proteome</keyword>
<proteinExistence type="predicted"/>
<reference evidence="2" key="2">
    <citation type="submission" date="2015-01" db="EMBL/GenBank/DDBJ databases">
        <title>Evolutionary Origins and Diversification of the Mycorrhizal Mutualists.</title>
        <authorList>
            <consortium name="DOE Joint Genome Institute"/>
            <consortium name="Mycorrhizal Genomics Consortium"/>
            <person name="Kohler A."/>
            <person name="Kuo A."/>
            <person name="Nagy L.G."/>
            <person name="Floudas D."/>
            <person name="Copeland A."/>
            <person name="Barry K.W."/>
            <person name="Cichocki N."/>
            <person name="Veneault-Fourrey C."/>
            <person name="LaButti K."/>
            <person name="Lindquist E.A."/>
            <person name="Lipzen A."/>
            <person name="Lundell T."/>
            <person name="Morin E."/>
            <person name="Murat C."/>
            <person name="Riley R."/>
            <person name="Ohm R."/>
            <person name="Sun H."/>
            <person name="Tunlid A."/>
            <person name="Henrissat B."/>
            <person name="Grigoriev I.V."/>
            <person name="Hibbett D.S."/>
            <person name="Martin F."/>
        </authorList>
    </citation>
    <scope>NUCLEOTIDE SEQUENCE [LARGE SCALE GENOMIC DNA]</scope>
    <source>
        <strain evidence="2">Marx 270</strain>
    </source>
</reference>
<organism evidence="1 2">
    <name type="scientific">Pisolithus tinctorius Marx 270</name>
    <dbReference type="NCBI Taxonomy" id="870435"/>
    <lineage>
        <taxon>Eukaryota</taxon>
        <taxon>Fungi</taxon>
        <taxon>Dikarya</taxon>
        <taxon>Basidiomycota</taxon>
        <taxon>Agaricomycotina</taxon>
        <taxon>Agaricomycetes</taxon>
        <taxon>Agaricomycetidae</taxon>
        <taxon>Boletales</taxon>
        <taxon>Sclerodermatineae</taxon>
        <taxon>Pisolithaceae</taxon>
        <taxon>Pisolithus</taxon>
    </lineage>
</organism>
<evidence type="ECO:0000313" key="1">
    <source>
        <dbReference type="EMBL" id="KIO00576.1"/>
    </source>
</evidence>
<sequence length="139" mass="15577">DILPEPPVPALQPGASLCASQPQSSGLPHVILHVFDSIQTSFNKFGIAQAYHHRPSYDPDSFILLDELSNAYINPEQTDTIPASLPALPPQPWKNMSIWRLMTWMMSRSKQKSEAEVTRLINSVLRSDDFSIEDLDGFN</sequence>
<name>A0A0C3NZ58_PISTI</name>
<dbReference type="AlphaFoldDB" id="A0A0C3NZ58"/>
<protein>
    <submittedName>
        <fullName evidence="1">Uncharacterized protein</fullName>
    </submittedName>
</protein>
<feature type="non-terminal residue" evidence="1">
    <location>
        <position position="1"/>
    </location>
</feature>
<evidence type="ECO:0000313" key="2">
    <source>
        <dbReference type="Proteomes" id="UP000054217"/>
    </source>
</evidence>
<dbReference type="Proteomes" id="UP000054217">
    <property type="component" value="Unassembled WGS sequence"/>
</dbReference>
<dbReference type="InParanoid" id="A0A0C3NZ58"/>
<gene>
    <name evidence="1" type="ORF">M404DRAFT_69932</name>
</gene>
<dbReference type="EMBL" id="KN831995">
    <property type="protein sequence ID" value="KIO00576.1"/>
    <property type="molecule type" value="Genomic_DNA"/>
</dbReference>
<accession>A0A0C3NZ58</accession>
<reference evidence="1 2" key="1">
    <citation type="submission" date="2014-04" db="EMBL/GenBank/DDBJ databases">
        <authorList>
            <consortium name="DOE Joint Genome Institute"/>
            <person name="Kuo A."/>
            <person name="Kohler A."/>
            <person name="Costa M.D."/>
            <person name="Nagy L.G."/>
            <person name="Floudas D."/>
            <person name="Copeland A."/>
            <person name="Barry K.W."/>
            <person name="Cichocki N."/>
            <person name="Veneault-Fourrey C."/>
            <person name="LaButti K."/>
            <person name="Lindquist E.A."/>
            <person name="Lipzen A."/>
            <person name="Lundell T."/>
            <person name="Morin E."/>
            <person name="Murat C."/>
            <person name="Sun H."/>
            <person name="Tunlid A."/>
            <person name="Henrissat B."/>
            <person name="Grigoriev I.V."/>
            <person name="Hibbett D.S."/>
            <person name="Martin F."/>
            <person name="Nordberg H.P."/>
            <person name="Cantor M.N."/>
            <person name="Hua S.X."/>
        </authorList>
    </citation>
    <scope>NUCLEOTIDE SEQUENCE [LARGE SCALE GENOMIC DNA]</scope>
    <source>
        <strain evidence="1 2">Marx 270</strain>
    </source>
</reference>
<dbReference type="OrthoDB" id="3208495at2759"/>
<feature type="non-terminal residue" evidence="1">
    <location>
        <position position="139"/>
    </location>
</feature>
<dbReference type="HOGENOM" id="CLU_065856_1_0_1"/>